<reference evidence="2" key="1">
    <citation type="submission" date="2020-05" db="EMBL/GenBank/DDBJ databases">
        <authorList>
            <person name="Chiriac C."/>
            <person name="Salcher M."/>
            <person name="Ghai R."/>
            <person name="Kavagutti S V."/>
        </authorList>
    </citation>
    <scope>NUCLEOTIDE SEQUENCE</scope>
</reference>
<gene>
    <name evidence="2" type="ORF">UFOPK1808_00957</name>
</gene>
<dbReference type="AlphaFoldDB" id="A0A6J6GRN6"/>
<name>A0A6J6GRN6_9ZZZZ</name>
<protein>
    <submittedName>
        <fullName evidence="2">Unannotated protein</fullName>
    </submittedName>
</protein>
<feature type="domain" description="Glycosyl transferase family 1" evidence="1">
    <location>
        <begin position="178"/>
        <end position="350"/>
    </location>
</feature>
<dbReference type="Gene3D" id="3.40.50.2000">
    <property type="entry name" value="Glycogen Phosphorylase B"/>
    <property type="match status" value="2"/>
</dbReference>
<dbReference type="GO" id="GO:0016758">
    <property type="term" value="F:hexosyltransferase activity"/>
    <property type="evidence" value="ECO:0007669"/>
    <property type="project" value="TreeGrafter"/>
</dbReference>
<organism evidence="2">
    <name type="scientific">freshwater metagenome</name>
    <dbReference type="NCBI Taxonomy" id="449393"/>
    <lineage>
        <taxon>unclassified sequences</taxon>
        <taxon>metagenomes</taxon>
        <taxon>ecological metagenomes</taxon>
    </lineage>
</organism>
<dbReference type="SUPFAM" id="SSF53756">
    <property type="entry name" value="UDP-Glycosyltransferase/glycogen phosphorylase"/>
    <property type="match status" value="1"/>
</dbReference>
<dbReference type="InterPro" id="IPR001296">
    <property type="entry name" value="Glyco_trans_1"/>
</dbReference>
<dbReference type="CDD" id="cd03801">
    <property type="entry name" value="GT4_PimA-like"/>
    <property type="match status" value="1"/>
</dbReference>
<evidence type="ECO:0000313" key="2">
    <source>
        <dbReference type="EMBL" id="CAB4603806.1"/>
    </source>
</evidence>
<accession>A0A6J6GRN6</accession>
<sequence length="374" mass="40608">MKHLLVTNDFPPKIGGIQSLLWEWWRRLPSDSFAVLTTPHAGAEEFDASQPYRIERTREPVLLPHPFMVKRINDMAKDFGADFIVLDPALPLGLVGPSLSLPYMVVLHGAEVTVPGRLPGSKQVLGRVLRQAQHVIAAGGYPASEGRHAAGRDVPTTIVPPGVDTSRFVPLSSQQRIDARAKFGLNEDAEIVLGISRLVPRKGFDTLIRAIAQLAPHRPRLQLVIASTGRDEDRLKKIAHETKAPVTFLGRVPHDDLPALYGCADVFSMMCRNRWGGLEQEGFGIVFVEAAACGVPQVAGQSGGAAEAVLDGVTGYVVENPTDVAGLAARIANILDDDELRRSMAIASRERAVSEFDYDVLATRLGEVLQTGQR</sequence>
<dbReference type="InterPro" id="IPR050194">
    <property type="entry name" value="Glycosyltransferase_grp1"/>
</dbReference>
<dbReference type="Pfam" id="PF00534">
    <property type="entry name" value="Glycos_transf_1"/>
    <property type="match status" value="1"/>
</dbReference>
<evidence type="ECO:0000259" key="1">
    <source>
        <dbReference type="Pfam" id="PF00534"/>
    </source>
</evidence>
<proteinExistence type="predicted"/>
<dbReference type="PANTHER" id="PTHR45947">
    <property type="entry name" value="SULFOQUINOVOSYL TRANSFERASE SQD2"/>
    <property type="match status" value="1"/>
</dbReference>
<dbReference type="PANTHER" id="PTHR45947:SF3">
    <property type="entry name" value="SULFOQUINOVOSYL TRANSFERASE SQD2"/>
    <property type="match status" value="1"/>
</dbReference>
<dbReference type="EMBL" id="CAEZUL010000109">
    <property type="protein sequence ID" value="CAB4603806.1"/>
    <property type="molecule type" value="Genomic_DNA"/>
</dbReference>